<comment type="caution">
    <text evidence="7">The sequence shown here is derived from an EMBL/GenBank/DDBJ whole genome shotgun (WGS) entry which is preliminary data.</text>
</comment>
<evidence type="ECO:0000256" key="4">
    <source>
        <dbReference type="ARBA" id="ARBA00023136"/>
    </source>
</evidence>
<dbReference type="Proteomes" id="UP000662314">
    <property type="component" value="Unassembled WGS sequence"/>
</dbReference>
<feature type="transmembrane region" description="Helical" evidence="5">
    <location>
        <begin position="112"/>
        <end position="132"/>
    </location>
</feature>
<evidence type="ECO:0000259" key="6">
    <source>
        <dbReference type="Pfam" id="PF04138"/>
    </source>
</evidence>
<sequence>MKLFKVFSKYPTYILIGGCVTLITILLRSLIGKLINDDTSAKYMSSIILAYVIGISLSLFAHQSITFKARDGISIAKKLQFIAIQILGMVLTLICANNLRENILDNWLPTELSKMFAFAVPAFGVSIITYLIKKYIIFERS</sequence>
<feature type="transmembrane region" description="Helical" evidence="5">
    <location>
        <begin position="81"/>
        <end position="100"/>
    </location>
</feature>
<accession>A0A8J7IDA8</accession>
<reference evidence="7 8" key="1">
    <citation type="journal article" date="2021" name="Int. J. Syst. Evol. Microbiol.">
        <title>Amazonocrinis nigriterrae gen. nov., sp. nov., Atlanticothrix silvestris gen. nov., sp. nov. and Dendronalium phyllosphericum gen. nov., sp. nov., nostocacean cyanobacteria from Brazilian environments.</title>
        <authorList>
            <person name="Alvarenga D.O."/>
            <person name="Andreote A.P.D."/>
            <person name="Branco L.H.Z."/>
            <person name="Delbaje E."/>
            <person name="Cruz R.B."/>
            <person name="Varani A.M."/>
            <person name="Fiore M.F."/>
        </authorList>
    </citation>
    <scope>NUCLEOTIDE SEQUENCE [LARGE SCALE GENOMIC DNA]</scope>
    <source>
        <strain evidence="7 8">CENA369</strain>
    </source>
</reference>
<evidence type="ECO:0000256" key="3">
    <source>
        <dbReference type="ARBA" id="ARBA00022989"/>
    </source>
</evidence>
<organism evidence="7 8">
    <name type="scientific">Dendronalium phyllosphericum CENA369</name>
    <dbReference type="NCBI Taxonomy" id="1725256"/>
    <lineage>
        <taxon>Bacteria</taxon>
        <taxon>Bacillati</taxon>
        <taxon>Cyanobacteriota</taxon>
        <taxon>Cyanophyceae</taxon>
        <taxon>Nostocales</taxon>
        <taxon>Nostocaceae</taxon>
        <taxon>Dendronalium</taxon>
        <taxon>Dendronalium phyllosphericum</taxon>
    </lineage>
</organism>
<feature type="transmembrane region" description="Helical" evidence="5">
    <location>
        <begin position="43"/>
        <end position="61"/>
    </location>
</feature>
<proteinExistence type="predicted"/>
<dbReference type="Pfam" id="PF04138">
    <property type="entry name" value="GtrA_DPMS_TM"/>
    <property type="match status" value="1"/>
</dbReference>
<evidence type="ECO:0000256" key="5">
    <source>
        <dbReference type="SAM" id="Phobius"/>
    </source>
</evidence>
<gene>
    <name evidence="7" type="ORF">I8752_19660</name>
</gene>
<dbReference type="AlphaFoldDB" id="A0A8J7IDA8"/>
<evidence type="ECO:0000256" key="2">
    <source>
        <dbReference type="ARBA" id="ARBA00022692"/>
    </source>
</evidence>
<keyword evidence="4 5" id="KW-0472">Membrane</keyword>
<dbReference type="InterPro" id="IPR007267">
    <property type="entry name" value="GtrA_DPMS_TM"/>
</dbReference>
<name>A0A8J7IDA8_9NOST</name>
<protein>
    <submittedName>
        <fullName evidence="7">GtrA family protein</fullName>
    </submittedName>
</protein>
<evidence type="ECO:0000313" key="8">
    <source>
        <dbReference type="Proteomes" id="UP000662314"/>
    </source>
</evidence>
<keyword evidence="8" id="KW-1185">Reference proteome</keyword>
<keyword evidence="2 5" id="KW-0812">Transmembrane</keyword>
<feature type="transmembrane region" description="Helical" evidence="5">
    <location>
        <begin position="12"/>
        <end position="31"/>
    </location>
</feature>
<comment type="subcellular location">
    <subcellularLocation>
        <location evidence="1">Membrane</location>
        <topology evidence="1">Multi-pass membrane protein</topology>
    </subcellularLocation>
</comment>
<dbReference type="EMBL" id="JAECZA010000111">
    <property type="protein sequence ID" value="MBH8575192.1"/>
    <property type="molecule type" value="Genomic_DNA"/>
</dbReference>
<dbReference type="GO" id="GO:0016020">
    <property type="term" value="C:membrane"/>
    <property type="evidence" value="ECO:0007669"/>
    <property type="project" value="UniProtKB-SubCell"/>
</dbReference>
<feature type="domain" description="GtrA/DPMS transmembrane" evidence="6">
    <location>
        <begin position="13"/>
        <end position="138"/>
    </location>
</feature>
<evidence type="ECO:0000313" key="7">
    <source>
        <dbReference type="EMBL" id="MBH8575192.1"/>
    </source>
</evidence>
<dbReference type="GO" id="GO:0000271">
    <property type="term" value="P:polysaccharide biosynthetic process"/>
    <property type="evidence" value="ECO:0007669"/>
    <property type="project" value="InterPro"/>
</dbReference>
<dbReference type="RefSeq" id="WP_214433986.1">
    <property type="nucleotide sequence ID" value="NZ_CAWPUQ010000015.1"/>
</dbReference>
<evidence type="ECO:0000256" key="1">
    <source>
        <dbReference type="ARBA" id="ARBA00004141"/>
    </source>
</evidence>
<keyword evidence="3 5" id="KW-1133">Transmembrane helix</keyword>